<accession>A0A0F9MCC8</accession>
<feature type="domain" description="HTH cro/C1-type" evidence="1">
    <location>
        <begin position="29"/>
        <end position="73"/>
    </location>
</feature>
<dbReference type="AlphaFoldDB" id="A0A0F9MCC8"/>
<dbReference type="GO" id="GO:0003677">
    <property type="term" value="F:DNA binding"/>
    <property type="evidence" value="ECO:0007669"/>
    <property type="project" value="InterPro"/>
</dbReference>
<evidence type="ECO:0000259" key="1">
    <source>
        <dbReference type="PROSITE" id="PS50943"/>
    </source>
</evidence>
<dbReference type="CDD" id="cd00093">
    <property type="entry name" value="HTH_XRE"/>
    <property type="match status" value="1"/>
</dbReference>
<dbReference type="Pfam" id="PF01381">
    <property type="entry name" value="HTH_3"/>
    <property type="match status" value="1"/>
</dbReference>
<protein>
    <recommendedName>
        <fullName evidence="1">HTH cro/C1-type domain-containing protein</fullName>
    </recommendedName>
</protein>
<sequence>MKGAGLTSVSVMSIPEWLEGMLKDGRYRSKQAMADAFGLSGPAIVNYTKGRRNPDAPSCLKIARATGTPLEEVLEMAYGGGNGSSS</sequence>
<name>A0A0F9MCC8_9ZZZZ</name>
<organism evidence="2">
    <name type="scientific">marine sediment metagenome</name>
    <dbReference type="NCBI Taxonomy" id="412755"/>
    <lineage>
        <taxon>unclassified sequences</taxon>
        <taxon>metagenomes</taxon>
        <taxon>ecological metagenomes</taxon>
    </lineage>
</organism>
<dbReference type="InterPro" id="IPR010982">
    <property type="entry name" value="Lambda_DNA-bd_dom_sf"/>
</dbReference>
<dbReference type="EMBL" id="LAZR01009169">
    <property type="protein sequence ID" value="KKM74260.1"/>
    <property type="molecule type" value="Genomic_DNA"/>
</dbReference>
<evidence type="ECO:0000313" key="2">
    <source>
        <dbReference type="EMBL" id="KKM74260.1"/>
    </source>
</evidence>
<gene>
    <name evidence="2" type="ORF">LCGC14_1402080</name>
</gene>
<proteinExistence type="predicted"/>
<comment type="caution">
    <text evidence="2">The sequence shown here is derived from an EMBL/GenBank/DDBJ whole genome shotgun (WGS) entry which is preliminary data.</text>
</comment>
<dbReference type="InterPro" id="IPR001387">
    <property type="entry name" value="Cro/C1-type_HTH"/>
</dbReference>
<dbReference type="PROSITE" id="PS50943">
    <property type="entry name" value="HTH_CROC1"/>
    <property type="match status" value="1"/>
</dbReference>
<dbReference type="SUPFAM" id="SSF47413">
    <property type="entry name" value="lambda repressor-like DNA-binding domains"/>
    <property type="match status" value="1"/>
</dbReference>
<reference evidence="2" key="1">
    <citation type="journal article" date="2015" name="Nature">
        <title>Complex archaea that bridge the gap between prokaryotes and eukaryotes.</title>
        <authorList>
            <person name="Spang A."/>
            <person name="Saw J.H."/>
            <person name="Jorgensen S.L."/>
            <person name="Zaremba-Niedzwiedzka K."/>
            <person name="Martijn J."/>
            <person name="Lind A.E."/>
            <person name="van Eijk R."/>
            <person name="Schleper C."/>
            <person name="Guy L."/>
            <person name="Ettema T.J."/>
        </authorList>
    </citation>
    <scope>NUCLEOTIDE SEQUENCE</scope>
</reference>
<dbReference type="Gene3D" id="1.10.260.40">
    <property type="entry name" value="lambda repressor-like DNA-binding domains"/>
    <property type="match status" value="1"/>
</dbReference>